<name>A0AA40CGX9_9PEZI</name>
<dbReference type="EMBL" id="JAULSR010000001">
    <property type="protein sequence ID" value="KAK0636844.1"/>
    <property type="molecule type" value="Genomic_DNA"/>
</dbReference>
<organism evidence="1 2">
    <name type="scientific">Bombardia bombarda</name>
    <dbReference type="NCBI Taxonomy" id="252184"/>
    <lineage>
        <taxon>Eukaryota</taxon>
        <taxon>Fungi</taxon>
        <taxon>Dikarya</taxon>
        <taxon>Ascomycota</taxon>
        <taxon>Pezizomycotina</taxon>
        <taxon>Sordariomycetes</taxon>
        <taxon>Sordariomycetidae</taxon>
        <taxon>Sordariales</taxon>
        <taxon>Lasiosphaeriaceae</taxon>
        <taxon>Bombardia</taxon>
    </lineage>
</organism>
<protein>
    <submittedName>
        <fullName evidence="1">Uncharacterized protein</fullName>
    </submittedName>
</protein>
<evidence type="ECO:0000313" key="2">
    <source>
        <dbReference type="Proteomes" id="UP001174934"/>
    </source>
</evidence>
<accession>A0AA40CGX9</accession>
<comment type="caution">
    <text evidence="1">The sequence shown here is derived from an EMBL/GenBank/DDBJ whole genome shotgun (WGS) entry which is preliminary data.</text>
</comment>
<sequence>MEPPDGVVATLHFSQLPAHDFDSFRFPCNGARKVSILDPRLVLFVAGWMLHQSAGTTASSSSRTRRLRMREGKAEAVLLSAGTRALGALNRARSHANIAPKLPDGMCMLIVYSRPLLIRLLEAGSRLPESQYGSRVDDRGYGQGIRVSLAHLTCCAAIGH</sequence>
<evidence type="ECO:0000313" key="1">
    <source>
        <dbReference type="EMBL" id="KAK0636844.1"/>
    </source>
</evidence>
<proteinExistence type="predicted"/>
<dbReference type="Proteomes" id="UP001174934">
    <property type="component" value="Unassembled WGS sequence"/>
</dbReference>
<gene>
    <name evidence="1" type="ORF">B0T17DRAFT_504246</name>
</gene>
<keyword evidence="2" id="KW-1185">Reference proteome</keyword>
<dbReference type="AlphaFoldDB" id="A0AA40CGX9"/>
<reference evidence="1" key="1">
    <citation type="submission" date="2023-06" db="EMBL/GenBank/DDBJ databases">
        <title>Genome-scale phylogeny and comparative genomics of the fungal order Sordariales.</title>
        <authorList>
            <consortium name="Lawrence Berkeley National Laboratory"/>
            <person name="Hensen N."/>
            <person name="Bonometti L."/>
            <person name="Westerberg I."/>
            <person name="Brannstrom I.O."/>
            <person name="Guillou S."/>
            <person name="Cros-Aarteil S."/>
            <person name="Calhoun S."/>
            <person name="Haridas S."/>
            <person name="Kuo A."/>
            <person name="Mondo S."/>
            <person name="Pangilinan J."/>
            <person name="Riley R."/>
            <person name="LaButti K."/>
            <person name="Andreopoulos B."/>
            <person name="Lipzen A."/>
            <person name="Chen C."/>
            <person name="Yanf M."/>
            <person name="Daum C."/>
            <person name="Ng V."/>
            <person name="Clum A."/>
            <person name="Steindorff A."/>
            <person name="Ohm R."/>
            <person name="Martin F."/>
            <person name="Silar P."/>
            <person name="Natvig D."/>
            <person name="Lalanne C."/>
            <person name="Gautier V."/>
            <person name="Ament-velasquez S.L."/>
            <person name="Kruys A."/>
            <person name="Hutchinson M.I."/>
            <person name="Powell A.J."/>
            <person name="Barry K."/>
            <person name="Miller A.N."/>
            <person name="Grigoriev I.V."/>
            <person name="Debuchy R."/>
            <person name="Gladieux P."/>
            <person name="Thoren M.H."/>
            <person name="Johannesson H."/>
        </authorList>
    </citation>
    <scope>NUCLEOTIDE SEQUENCE</scope>
    <source>
        <strain evidence="1">SMH3391-2</strain>
    </source>
</reference>